<organism evidence="1">
    <name type="scientific">Rhipicephalus microplus</name>
    <name type="common">Cattle tick</name>
    <name type="synonym">Boophilus microplus</name>
    <dbReference type="NCBI Taxonomy" id="6941"/>
    <lineage>
        <taxon>Eukaryota</taxon>
        <taxon>Metazoa</taxon>
        <taxon>Ecdysozoa</taxon>
        <taxon>Arthropoda</taxon>
        <taxon>Chelicerata</taxon>
        <taxon>Arachnida</taxon>
        <taxon>Acari</taxon>
        <taxon>Parasitiformes</taxon>
        <taxon>Ixodida</taxon>
        <taxon>Ixodoidea</taxon>
        <taxon>Ixodidae</taxon>
        <taxon>Rhipicephalinae</taxon>
        <taxon>Rhipicephalus</taxon>
        <taxon>Boophilus</taxon>
    </lineage>
</organism>
<reference evidence="1" key="1">
    <citation type="submission" date="2020-03" db="EMBL/GenBank/DDBJ databases">
        <title>A transcriptome and proteome of the tick Rhipicephalus microplus shaped by the genetic composition of its hosts and developmental stage.</title>
        <authorList>
            <person name="Garcia G.R."/>
            <person name="Ribeiro J.M.C."/>
            <person name="Maruyama S.R."/>
            <person name="Gardinasse L.G."/>
            <person name="Nelson K."/>
            <person name="Ferreira B.R."/>
            <person name="Andrade T.G."/>
            <person name="Santos I.K.F.M."/>
        </authorList>
    </citation>
    <scope>NUCLEOTIDE SEQUENCE</scope>
    <source>
        <strain evidence="1">NSGR</strain>
        <tissue evidence="1">Salivary glands</tissue>
    </source>
</reference>
<dbReference type="EMBL" id="GIKN01002544">
    <property type="protein sequence ID" value="NIE44817.1"/>
    <property type="molecule type" value="Transcribed_RNA"/>
</dbReference>
<name>A0A6G5A457_RHIMP</name>
<evidence type="ECO:0000313" key="1">
    <source>
        <dbReference type="EMBL" id="NIE44817.1"/>
    </source>
</evidence>
<dbReference type="AlphaFoldDB" id="A0A6G5A457"/>
<accession>A0A6G5A457</accession>
<proteinExistence type="predicted"/>
<protein>
    <submittedName>
        <fullName evidence="1">Putative secreted protein</fullName>
    </submittedName>
</protein>
<sequence length="66" mass="7241">MWQHLANCVRSLRAMVVNLRRRLRGGSAVLGDPYVCLLCLLAVEVCNGYVTSCRKAASLCSKFAVP</sequence>